<organism evidence="1 2">
    <name type="scientific">Forsythia ovata</name>
    <dbReference type="NCBI Taxonomy" id="205694"/>
    <lineage>
        <taxon>Eukaryota</taxon>
        <taxon>Viridiplantae</taxon>
        <taxon>Streptophyta</taxon>
        <taxon>Embryophyta</taxon>
        <taxon>Tracheophyta</taxon>
        <taxon>Spermatophyta</taxon>
        <taxon>Magnoliopsida</taxon>
        <taxon>eudicotyledons</taxon>
        <taxon>Gunneridae</taxon>
        <taxon>Pentapetalae</taxon>
        <taxon>asterids</taxon>
        <taxon>lamiids</taxon>
        <taxon>Lamiales</taxon>
        <taxon>Oleaceae</taxon>
        <taxon>Forsythieae</taxon>
        <taxon>Forsythia</taxon>
    </lineage>
</organism>
<dbReference type="EMBL" id="JBFOLJ010000012">
    <property type="protein sequence ID" value="KAL2489729.1"/>
    <property type="molecule type" value="Genomic_DNA"/>
</dbReference>
<evidence type="ECO:0000313" key="2">
    <source>
        <dbReference type="Proteomes" id="UP001604277"/>
    </source>
</evidence>
<sequence>MLGIIVDTRRKHLYYNAEISTVYTLVKTKGEPIWASLLYGMLPTEINPRGRGTLAHRAAVNSGGDTKGELLSSEQMGTSTISEHIRDWAQAQSDRGGAPFITLGRGGFAYYFHLQSRFKITTASNP</sequence>
<dbReference type="AlphaFoldDB" id="A0ABD1RRR3"/>
<comment type="caution">
    <text evidence="1">The sequence shown here is derived from an EMBL/GenBank/DDBJ whole genome shotgun (WGS) entry which is preliminary data.</text>
</comment>
<evidence type="ECO:0000313" key="1">
    <source>
        <dbReference type="EMBL" id="KAL2489729.1"/>
    </source>
</evidence>
<accession>A0ABD1RRR3</accession>
<proteinExistence type="predicted"/>
<dbReference type="Proteomes" id="UP001604277">
    <property type="component" value="Unassembled WGS sequence"/>
</dbReference>
<gene>
    <name evidence="1" type="ORF">Fot_43021</name>
</gene>
<reference evidence="2" key="1">
    <citation type="submission" date="2024-07" db="EMBL/GenBank/DDBJ databases">
        <title>Two chromosome-level genome assemblies of Korean endemic species Abeliophyllum distichum and Forsythia ovata (Oleaceae).</title>
        <authorList>
            <person name="Jang H."/>
        </authorList>
    </citation>
    <scope>NUCLEOTIDE SEQUENCE [LARGE SCALE GENOMIC DNA]</scope>
</reference>
<keyword evidence="2" id="KW-1185">Reference proteome</keyword>
<protein>
    <submittedName>
        <fullName evidence="1">Uncharacterized protein</fullName>
    </submittedName>
</protein>
<name>A0ABD1RRR3_9LAMI</name>